<keyword evidence="2" id="KW-0472">Membrane</keyword>
<dbReference type="GO" id="GO:0042834">
    <property type="term" value="F:peptidoglycan binding"/>
    <property type="evidence" value="ECO:0007669"/>
    <property type="project" value="InterPro"/>
</dbReference>
<comment type="caution">
    <text evidence="4">The sequence shown here is derived from an EMBL/GenBank/DDBJ whole genome shotgun (WGS) entry which is preliminary data.</text>
</comment>
<dbReference type="Pfam" id="PF05036">
    <property type="entry name" value="SPOR"/>
    <property type="match status" value="1"/>
</dbReference>
<evidence type="ECO:0000259" key="3">
    <source>
        <dbReference type="PROSITE" id="PS51724"/>
    </source>
</evidence>
<evidence type="ECO:0000313" key="4">
    <source>
        <dbReference type="EMBL" id="OCX68505.1"/>
    </source>
</evidence>
<keyword evidence="2" id="KW-0812">Transmembrane</keyword>
<dbReference type="SUPFAM" id="SSF110997">
    <property type="entry name" value="Sporulation related repeat"/>
    <property type="match status" value="1"/>
</dbReference>
<evidence type="ECO:0000256" key="1">
    <source>
        <dbReference type="SAM" id="MobiDB-lite"/>
    </source>
</evidence>
<dbReference type="InterPro" id="IPR007730">
    <property type="entry name" value="SPOR-like_dom"/>
</dbReference>
<evidence type="ECO:0000313" key="5">
    <source>
        <dbReference type="Proteomes" id="UP000094893"/>
    </source>
</evidence>
<dbReference type="eggNOG" id="ENOG503147Q">
    <property type="taxonomic scope" value="Bacteria"/>
</dbReference>
<proteinExistence type="predicted"/>
<feature type="region of interest" description="Disordered" evidence="1">
    <location>
        <begin position="182"/>
        <end position="210"/>
    </location>
</feature>
<evidence type="ECO:0000256" key="2">
    <source>
        <dbReference type="SAM" id="Phobius"/>
    </source>
</evidence>
<gene>
    <name evidence="4" type="ORF">A6P07_18035</name>
</gene>
<dbReference type="Gene3D" id="3.30.70.1070">
    <property type="entry name" value="Sporulation related repeat"/>
    <property type="match status" value="1"/>
</dbReference>
<dbReference type="GO" id="GO:0032506">
    <property type="term" value="P:cytokinetic process"/>
    <property type="evidence" value="ECO:0007669"/>
    <property type="project" value="TreeGrafter"/>
</dbReference>
<reference evidence="4 5" key="1">
    <citation type="journal article" date="2016" name="Int. J. Mol. Sci.">
        <title>Comparative genomics of the extreme acidophile Acidithiobacillus thiooxidans reveals intraspecific divergence and niche adaptation.</title>
        <authorList>
            <person name="Zhang X."/>
            <person name="Feng X."/>
            <person name="Tao J."/>
            <person name="Ma L."/>
            <person name="Xiao Y."/>
            <person name="Liang Y."/>
            <person name="Liu X."/>
            <person name="Yin H."/>
        </authorList>
    </citation>
    <scope>NUCLEOTIDE SEQUENCE [LARGE SCALE GENOMIC DNA]</scope>
    <source>
        <strain evidence="4 5">A02</strain>
    </source>
</reference>
<protein>
    <recommendedName>
        <fullName evidence="3">SPOR domain-containing protein</fullName>
    </recommendedName>
</protein>
<dbReference type="InterPro" id="IPR036680">
    <property type="entry name" value="SPOR-like_sf"/>
</dbReference>
<dbReference type="InterPro" id="IPR052521">
    <property type="entry name" value="Cell_div_SPOR-domain"/>
</dbReference>
<dbReference type="STRING" id="930.GCA_002079865_01900"/>
<dbReference type="Proteomes" id="UP000094893">
    <property type="component" value="Unassembled WGS sequence"/>
</dbReference>
<feature type="transmembrane region" description="Helical" evidence="2">
    <location>
        <begin position="27"/>
        <end position="47"/>
    </location>
</feature>
<keyword evidence="2" id="KW-1133">Transmembrane helix</keyword>
<dbReference type="PANTHER" id="PTHR38687">
    <property type="entry name" value="CELL DIVISION PROTEIN DEDD-RELATED"/>
    <property type="match status" value="1"/>
</dbReference>
<dbReference type="GO" id="GO:0030428">
    <property type="term" value="C:cell septum"/>
    <property type="evidence" value="ECO:0007669"/>
    <property type="project" value="TreeGrafter"/>
</dbReference>
<dbReference type="PANTHER" id="PTHR38687:SF1">
    <property type="entry name" value="CELL DIVISION PROTEIN DEDD"/>
    <property type="match status" value="1"/>
</dbReference>
<dbReference type="EMBL" id="LWSA01000293">
    <property type="protein sequence ID" value="OCX68505.1"/>
    <property type="molecule type" value="Genomic_DNA"/>
</dbReference>
<name>A0A1C2HXQ3_ACITH</name>
<dbReference type="GO" id="GO:0032153">
    <property type="term" value="C:cell division site"/>
    <property type="evidence" value="ECO:0007669"/>
    <property type="project" value="TreeGrafter"/>
</dbReference>
<dbReference type="RefSeq" id="WP_024895143.1">
    <property type="nucleotide sequence ID" value="NZ_LWRZ01000121.1"/>
</dbReference>
<dbReference type="PROSITE" id="PS51724">
    <property type="entry name" value="SPOR"/>
    <property type="match status" value="1"/>
</dbReference>
<dbReference type="AlphaFoldDB" id="A0A1C2HXQ3"/>
<accession>A0A1C2HXQ3</accession>
<feature type="domain" description="SPOR" evidence="3">
    <location>
        <begin position="129"/>
        <end position="206"/>
    </location>
</feature>
<sequence length="210" mass="22186">MNRQKHMKNTDNVARPTREMQTGRMRLGVLIFIIFLLVILLFVSFIWKSSAVSEPGKVKMITSDSTSVFLTLPKTSAATGSAVSTAKTLLLTSATRSPTSPVSAESSPGPANVASAVPAAVKPVPIPHACQQAGWYVQLGAFGKVTMAEQLLQEVDKVGVKACVGTLSVNHLFRVLVGPQSSKNEAGSAATGIGKKSGQKGAYPQYWATQ</sequence>
<organism evidence="4 5">
    <name type="scientific">Acidithiobacillus thiooxidans</name>
    <name type="common">Thiobacillus thiooxidans</name>
    <dbReference type="NCBI Taxonomy" id="930"/>
    <lineage>
        <taxon>Bacteria</taxon>
        <taxon>Pseudomonadati</taxon>
        <taxon>Pseudomonadota</taxon>
        <taxon>Acidithiobacillia</taxon>
        <taxon>Acidithiobacillales</taxon>
        <taxon>Acidithiobacillaceae</taxon>
        <taxon>Acidithiobacillus</taxon>
    </lineage>
</organism>